<protein>
    <submittedName>
        <fullName evidence="3">Zinc finger protein 862-like</fullName>
    </submittedName>
</protein>
<dbReference type="GeneID" id="102804958"/>
<sequence length="397" mass="45076">MNQLISDIKYIKFTGETCEVKTAFVNMYDLADGTAVSITKSTEDLFEKKSISFNSCAGLGSDGAAVMVGKRNGKILGDPQLKLKEAKEVRWLSHQCAVSTLKRCLPAVFMSLEREGSERHDATAAGLASFLKEYKFVATLYMLCDILPHLTRLSLLFQRGNVVLSLIDPVVSSTITTIRHLAYHEGDNIKHLDANGYDEALLEHITLPTEVAKTEFKTQIYYKYIDSVTLNLEERFPDIKLVSSFTVFDPSFITTSHEDVMEDAGQKEKLEILCEHYSLDEEVVFSEWDLFKETMMRNKNKPYHDILKMLTSVYKELFPNLSKMAAVAMVLPVSTVDCERGFSTMARVKTESRNRLSEKVLNWLMMIKVEGPPISQFNFTKVVEKWANVKTRRISII</sequence>
<reference evidence="3" key="1">
    <citation type="submission" date="2025-08" db="UniProtKB">
        <authorList>
            <consortium name="RefSeq"/>
        </authorList>
    </citation>
    <scope>IDENTIFICATION</scope>
    <source>
        <tissue evidence="3">Testes</tissue>
    </source>
</reference>
<dbReference type="PANTHER" id="PTHR46880">
    <property type="entry name" value="RAS-ASSOCIATING DOMAIN-CONTAINING PROTEIN"/>
    <property type="match status" value="1"/>
</dbReference>
<dbReference type="Proteomes" id="UP000694865">
    <property type="component" value="Unplaced"/>
</dbReference>
<feature type="domain" description="HAT C-terminal dimerisation" evidence="1">
    <location>
        <begin position="293"/>
        <end position="368"/>
    </location>
</feature>
<proteinExistence type="predicted"/>
<name>A0ABM0MYG6_SACKO</name>
<accession>A0ABM0MYG6</accession>
<keyword evidence="2" id="KW-1185">Reference proteome</keyword>
<evidence type="ECO:0000313" key="2">
    <source>
        <dbReference type="Proteomes" id="UP000694865"/>
    </source>
</evidence>
<organism evidence="2 3">
    <name type="scientific">Saccoglossus kowalevskii</name>
    <name type="common">Acorn worm</name>
    <dbReference type="NCBI Taxonomy" id="10224"/>
    <lineage>
        <taxon>Eukaryota</taxon>
        <taxon>Metazoa</taxon>
        <taxon>Hemichordata</taxon>
        <taxon>Enteropneusta</taxon>
        <taxon>Harrimaniidae</taxon>
        <taxon>Saccoglossus</taxon>
    </lineage>
</organism>
<dbReference type="Pfam" id="PF05699">
    <property type="entry name" value="Dimer_Tnp_hAT"/>
    <property type="match status" value="1"/>
</dbReference>
<dbReference type="SUPFAM" id="SSF53098">
    <property type="entry name" value="Ribonuclease H-like"/>
    <property type="match status" value="1"/>
</dbReference>
<dbReference type="RefSeq" id="XP_006825057.1">
    <property type="nucleotide sequence ID" value="XM_006824994.1"/>
</dbReference>
<dbReference type="InterPro" id="IPR012337">
    <property type="entry name" value="RNaseH-like_sf"/>
</dbReference>
<dbReference type="InterPro" id="IPR008906">
    <property type="entry name" value="HATC_C_dom"/>
</dbReference>
<evidence type="ECO:0000313" key="3">
    <source>
        <dbReference type="RefSeq" id="XP_006825057.1"/>
    </source>
</evidence>
<gene>
    <name evidence="3" type="primary">LOC102804958</name>
</gene>
<dbReference type="PANTHER" id="PTHR46880:SF5">
    <property type="entry name" value="DUF4371 DOMAIN-CONTAINING PROTEIN"/>
    <property type="match status" value="1"/>
</dbReference>
<evidence type="ECO:0000259" key="1">
    <source>
        <dbReference type="Pfam" id="PF05699"/>
    </source>
</evidence>